<protein>
    <submittedName>
        <fullName evidence="1">Uncharacterized protein</fullName>
    </submittedName>
</protein>
<reference evidence="1 2" key="1">
    <citation type="journal article" date="2019" name="PLoS ONE">
        <title>Comparative genome analysis indicates high evolutionary potential of pathogenicity genes in Colletotrichum tanaceti.</title>
        <authorList>
            <person name="Lelwala R.V."/>
            <person name="Korhonen P.K."/>
            <person name="Young N.D."/>
            <person name="Scott J.B."/>
            <person name="Ades P.A."/>
            <person name="Gasser R.B."/>
            <person name="Taylor P.W.J."/>
        </authorList>
    </citation>
    <scope>NUCLEOTIDE SEQUENCE [LARGE SCALE GENOMIC DNA]</scope>
    <source>
        <strain evidence="1">BRIP57314</strain>
    </source>
</reference>
<gene>
    <name evidence="1" type="ORF">CTA1_8882</name>
</gene>
<accession>A0A4V6Y9D9</accession>
<proteinExistence type="predicted"/>
<sequence>MRRHYNTLSMSPFLVHSFTTILASRKELRRVHLCKDENHRARSATLLPYSSSACFETATG</sequence>
<evidence type="ECO:0000313" key="1">
    <source>
        <dbReference type="EMBL" id="TKW51706.1"/>
    </source>
</evidence>
<dbReference type="Proteomes" id="UP000310108">
    <property type="component" value="Unassembled WGS sequence"/>
</dbReference>
<comment type="caution">
    <text evidence="1">The sequence shown here is derived from an EMBL/GenBank/DDBJ whole genome shotgun (WGS) entry which is preliminary data.</text>
</comment>
<keyword evidence="2" id="KW-1185">Reference proteome</keyword>
<evidence type="ECO:0000313" key="2">
    <source>
        <dbReference type="Proteomes" id="UP000310108"/>
    </source>
</evidence>
<organism evidence="1 2">
    <name type="scientific">Colletotrichum tanaceti</name>
    <dbReference type="NCBI Taxonomy" id="1306861"/>
    <lineage>
        <taxon>Eukaryota</taxon>
        <taxon>Fungi</taxon>
        <taxon>Dikarya</taxon>
        <taxon>Ascomycota</taxon>
        <taxon>Pezizomycotina</taxon>
        <taxon>Sordariomycetes</taxon>
        <taxon>Hypocreomycetidae</taxon>
        <taxon>Glomerellales</taxon>
        <taxon>Glomerellaceae</taxon>
        <taxon>Colletotrichum</taxon>
        <taxon>Colletotrichum destructivum species complex</taxon>
    </lineage>
</organism>
<dbReference type="EMBL" id="PJEX01000287">
    <property type="protein sequence ID" value="TKW51706.1"/>
    <property type="molecule type" value="Genomic_DNA"/>
</dbReference>
<dbReference type="AlphaFoldDB" id="A0A4V6Y9D9"/>
<name>A0A4V6Y9D9_9PEZI</name>